<dbReference type="Pfam" id="PF00586">
    <property type="entry name" value="AIRS"/>
    <property type="match status" value="1"/>
</dbReference>
<evidence type="ECO:0000313" key="5">
    <source>
        <dbReference type="Proteomes" id="UP000444174"/>
    </source>
</evidence>
<accession>A0A843YBK1</accession>
<dbReference type="Gene3D" id="3.90.650.10">
    <property type="entry name" value="PurM-like C-terminal domain"/>
    <property type="match status" value="1"/>
</dbReference>
<dbReference type="RefSeq" id="WP_153214543.1">
    <property type="nucleotide sequence ID" value="NZ_WIBF01000001.1"/>
</dbReference>
<comment type="similarity">
    <text evidence="1">Belongs to the HypE family.</text>
</comment>
<evidence type="ECO:0000256" key="1">
    <source>
        <dbReference type="ARBA" id="ARBA00006243"/>
    </source>
</evidence>
<dbReference type="PANTHER" id="PTHR30303">
    <property type="entry name" value="HYDROGENASE ISOENZYMES FORMATION PROTEIN HYPE"/>
    <property type="match status" value="1"/>
</dbReference>
<keyword evidence="5" id="KW-1185">Reference proteome</keyword>
<dbReference type="SUPFAM" id="SSF55326">
    <property type="entry name" value="PurM N-terminal domain-like"/>
    <property type="match status" value="1"/>
</dbReference>
<comment type="caution">
    <text evidence="4">The sequence shown here is derived from an EMBL/GenBank/DDBJ whole genome shotgun (WGS) entry which is preliminary data.</text>
</comment>
<proteinExistence type="inferred from homology"/>
<dbReference type="PIRSF" id="PIRSF005644">
    <property type="entry name" value="Hdrgns_mtr_HypE"/>
    <property type="match status" value="1"/>
</dbReference>
<dbReference type="InterPro" id="IPR016188">
    <property type="entry name" value="PurM-like_N"/>
</dbReference>
<dbReference type="AlphaFoldDB" id="A0A843YBK1"/>
<dbReference type="InterPro" id="IPR036676">
    <property type="entry name" value="PurM-like_C_sf"/>
</dbReference>
<dbReference type="NCBIfam" id="TIGR02124">
    <property type="entry name" value="hypE"/>
    <property type="match status" value="1"/>
</dbReference>
<protein>
    <submittedName>
        <fullName evidence="4">Hydrogenase expression/formation protein HypE</fullName>
    </submittedName>
</protein>
<feature type="domain" description="PurM-like C-terminal" evidence="3">
    <location>
        <begin position="164"/>
        <end position="316"/>
    </location>
</feature>
<dbReference type="SUPFAM" id="SSF56042">
    <property type="entry name" value="PurM C-terminal domain-like"/>
    <property type="match status" value="1"/>
</dbReference>
<dbReference type="CDD" id="cd02197">
    <property type="entry name" value="HypE"/>
    <property type="match status" value="1"/>
</dbReference>
<sequence length="338" mass="34940">MRDARVTLSHGGGGKAMRELIETVFTSVFQPDTMEDQARLMNSALQEPGARLAFTTDSFVVDPVEFPGGDIGKIAVCGTVNDLAVGGAKPLWLSAAFIIEEGTEIALLQRIVASMAAEAEKAGVRIVTGDTKVVGRGSADKVFVTTSGVGVIPPGRRLSADQAQVGDMVLVNGMLGDHGAAILAARGDMALSTEVQSDCAGLGHLMEAVLAAAPNTRAARDATRGGVASVLNEIAEAAGTSIQIQETALPLRAEVKGMCEILGLDPLYLANEGTLVLIVPADEAEAALAAMRALPEGKGAVAIGKICEGPRGRVTMQTLFGGQRIVDMLVGEQLPRIC</sequence>
<dbReference type="InterPro" id="IPR036921">
    <property type="entry name" value="PurM-like_N_sf"/>
</dbReference>
<dbReference type="Gene3D" id="3.30.1330.10">
    <property type="entry name" value="PurM-like, N-terminal domain"/>
    <property type="match status" value="1"/>
</dbReference>
<organism evidence="4 5">
    <name type="scientific">Tritonibacter litoralis</name>
    <dbReference type="NCBI Taxonomy" id="2662264"/>
    <lineage>
        <taxon>Bacteria</taxon>
        <taxon>Pseudomonadati</taxon>
        <taxon>Pseudomonadota</taxon>
        <taxon>Alphaproteobacteria</taxon>
        <taxon>Rhodobacterales</taxon>
        <taxon>Paracoccaceae</taxon>
        <taxon>Tritonibacter</taxon>
    </lineage>
</organism>
<dbReference type="Proteomes" id="UP000444174">
    <property type="component" value="Unassembled WGS sequence"/>
</dbReference>
<evidence type="ECO:0000259" key="2">
    <source>
        <dbReference type="Pfam" id="PF00586"/>
    </source>
</evidence>
<evidence type="ECO:0000259" key="3">
    <source>
        <dbReference type="Pfam" id="PF02769"/>
    </source>
</evidence>
<dbReference type="EMBL" id="WIBF01000001">
    <property type="protein sequence ID" value="MQQ07258.1"/>
    <property type="molecule type" value="Genomic_DNA"/>
</dbReference>
<dbReference type="InterPro" id="IPR011854">
    <property type="entry name" value="HypE"/>
</dbReference>
<dbReference type="PANTHER" id="PTHR30303:SF0">
    <property type="entry name" value="CARBAMOYL DEHYDRATASE HYPE"/>
    <property type="match status" value="1"/>
</dbReference>
<name>A0A843YBK1_9RHOB</name>
<dbReference type="Pfam" id="PF02769">
    <property type="entry name" value="AIRS_C"/>
    <property type="match status" value="1"/>
</dbReference>
<evidence type="ECO:0000313" key="4">
    <source>
        <dbReference type="EMBL" id="MQQ07258.1"/>
    </source>
</evidence>
<reference evidence="4 5" key="1">
    <citation type="submission" date="2019-10" db="EMBL/GenBank/DDBJ databases">
        <title>Epibacterium sp. nov., isolated from seawater.</title>
        <authorList>
            <person name="Zhang X."/>
            <person name="Li N."/>
        </authorList>
    </citation>
    <scope>NUCLEOTIDE SEQUENCE [LARGE SCALE GENOMIC DNA]</scope>
    <source>
        <strain evidence="4 5">SM1979</strain>
    </source>
</reference>
<gene>
    <name evidence="4" type="primary">hypE</name>
    <name evidence="4" type="ORF">GFB49_02200</name>
</gene>
<feature type="domain" description="PurM-like N-terminal" evidence="2">
    <location>
        <begin position="47"/>
        <end position="152"/>
    </location>
</feature>
<dbReference type="InterPro" id="IPR010918">
    <property type="entry name" value="PurM-like_C_dom"/>
</dbReference>
<dbReference type="GO" id="GO:0051604">
    <property type="term" value="P:protein maturation"/>
    <property type="evidence" value="ECO:0007669"/>
    <property type="project" value="TreeGrafter"/>
</dbReference>